<dbReference type="GO" id="GO:0003992">
    <property type="term" value="F:N2-acetyl-L-ornithine:2-oxoglutarate 5-aminotransferase activity"/>
    <property type="evidence" value="ECO:0007669"/>
    <property type="project" value="UniProtKB-UniRule"/>
</dbReference>
<keyword evidence="1 6" id="KW-0055">Arginine biosynthesis</keyword>
<dbReference type="InterPro" id="IPR005814">
    <property type="entry name" value="Aminotrans_3"/>
</dbReference>
<dbReference type="InterPro" id="IPR050103">
    <property type="entry name" value="Class-III_PLP-dep_AT"/>
</dbReference>
<dbReference type="GO" id="GO:0030170">
    <property type="term" value="F:pyridoxal phosphate binding"/>
    <property type="evidence" value="ECO:0007669"/>
    <property type="project" value="InterPro"/>
</dbReference>
<evidence type="ECO:0000313" key="8">
    <source>
        <dbReference type="Proteomes" id="UP000185478"/>
    </source>
</evidence>
<dbReference type="CDD" id="cd00610">
    <property type="entry name" value="OAT_like"/>
    <property type="match status" value="1"/>
</dbReference>
<dbReference type="AlphaFoldDB" id="A0A1L7CFP0"/>
<dbReference type="PANTHER" id="PTHR11986">
    <property type="entry name" value="AMINOTRANSFERASE CLASS III"/>
    <property type="match status" value="1"/>
</dbReference>
<gene>
    <name evidence="6 7" type="primary">argD</name>
    <name evidence="7" type="ORF">CAQU_05915</name>
</gene>
<comment type="cofactor">
    <cofactor evidence="6">
        <name>pyridoxal 5'-phosphate</name>
        <dbReference type="ChEBI" id="CHEBI:597326"/>
    </cofactor>
    <text evidence="6">Binds 1 pyridoxal phosphate per subunit.</text>
</comment>
<evidence type="ECO:0000256" key="6">
    <source>
        <dbReference type="HAMAP-Rule" id="MF_01107"/>
    </source>
</evidence>
<dbReference type="NCBIfam" id="NF002325">
    <property type="entry name" value="PRK01278.1"/>
    <property type="match status" value="1"/>
</dbReference>
<accession>A0A1L7CFP0</accession>
<keyword evidence="5 6" id="KW-0663">Pyridoxal phosphate</keyword>
<dbReference type="PIRSF" id="PIRSF000521">
    <property type="entry name" value="Transaminase_4ab_Lys_Orn"/>
    <property type="match status" value="1"/>
</dbReference>
<feature type="binding site" evidence="6">
    <location>
        <position position="285"/>
    </location>
    <ligand>
        <name>N(2)-acetyl-L-ornithine</name>
        <dbReference type="ChEBI" id="CHEBI:57805"/>
    </ligand>
</feature>
<evidence type="ECO:0000256" key="2">
    <source>
        <dbReference type="ARBA" id="ARBA00022576"/>
    </source>
</evidence>
<dbReference type="GO" id="GO:0005737">
    <property type="term" value="C:cytoplasm"/>
    <property type="evidence" value="ECO:0007669"/>
    <property type="project" value="UniProtKB-SubCell"/>
</dbReference>
<feature type="binding site" evidence="6">
    <location>
        <position position="139"/>
    </location>
    <ligand>
        <name>pyridoxal 5'-phosphate</name>
        <dbReference type="ChEBI" id="CHEBI:597326"/>
    </ligand>
</feature>
<dbReference type="STRING" id="1431546.CAQU_05915"/>
<dbReference type="EMBL" id="CP009245">
    <property type="protein sequence ID" value="APT84681.1"/>
    <property type="molecule type" value="Genomic_DNA"/>
</dbReference>
<comment type="subcellular location">
    <subcellularLocation>
        <location evidence="6">Cytoplasm</location>
    </subcellularLocation>
</comment>
<feature type="binding site" evidence="6">
    <location>
        <begin position="227"/>
        <end position="230"/>
    </location>
    <ligand>
        <name>pyridoxal 5'-phosphate</name>
        <dbReference type="ChEBI" id="CHEBI:597326"/>
    </ligand>
</feature>
<dbReference type="NCBIfam" id="TIGR00707">
    <property type="entry name" value="argD"/>
    <property type="match status" value="1"/>
</dbReference>
<evidence type="ECO:0000256" key="3">
    <source>
        <dbReference type="ARBA" id="ARBA00022605"/>
    </source>
</evidence>
<comment type="subunit">
    <text evidence="6">Homodimer.</text>
</comment>
<dbReference type="InterPro" id="IPR015421">
    <property type="entry name" value="PyrdxlP-dep_Trfase_major"/>
</dbReference>
<protein>
    <recommendedName>
        <fullName evidence="6">Acetylornithine aminotransferase</fullName>
        <shortName evidence="6">ACOAT</shortName>
        <ecNumber evidence="6">2.6.1.11</ecNumber>
    </recommendedName>
</protein>
<dbReference type="Gene3D" id="3.40.640.10">
    <property type="entry name" value="Type I PLP-dependent aspartate aminotransferase-like (Major domain)"/>
    <property type="match status" value="1"/>
</dbReference>
<dbReference type="Proteomes" id="UP000185478">
    <property type="component" value="Chromosome"/>
</dbReference>
<comment type="catalytic activity">
    <reaction evidence="6">
        <text>N(2)-acetyl-L-ornithine + 2-oxoglutarate = N-acetyl-L-glutamate 5-semialdehyde + L-glutamate</text>
        <dbReference type="Rhea" id="RHEA:18049"/>
        <dbReference type="ChEBI" id="CHEBI:16810"/>
        <dbReference type="ChEBI" id="CHEBI:29123"/>
        <dbReference type="ChEBI" id="CHEBI:29985"/>
        <dbReference type="ChEBI" id="CHEBI:57805"/>
        <dbReference type="EC" id="2.6.1.11"/>
    </reaction>
</comment>
<dbReference type="InterPro" id="IPR015424">
    <property type="entry name" value="PyrdxlP-dep_Trfase"/>
</dbReference>
<dbReference type="GO" id="GO:0006526">
    <property type="term" value="P:L-arginine biosynthetic process"/>
    <property type="evidence" value="ECO:0007669"/>
    <property type="project" value="UniProtKB-UniRule"/>
</dbReference>
<evidence type="ECO:0000256" key="1">
    <source>
        <dbReference type="ARBA" id="ARBA00022571"/>
    </source>
</evidence>
<dbReference type="GO" id="GO:0042802">
    <property type="term" value="F:identical protein binding"/>
    <property type="evidence" value="ECO:0007669"/>
    <property type="project" value="TreeGrafter"/>
</dbReference>
<dbReference type="OrthoDB" id="9801052at2"/>
<name>A0A1L7CFP0_9CORY</name>
<keyword evidence="8" id="KW-1185">Reference proteome</keyword>
<dbReference type="FunFam" id="3.40.640.10:FF:000004">
    <property type="entry name" value="Acetylornithine aminotransferase"/>
    <property type="match status" value="1"/>
</dbReference>
<evidence type="ECO:0000313" key="7">
    <source>
        <dbReference type="EMBL" id="APT84681.1"/>
    </source>
</evidence>
<dbReference type="PROSITE" id="PS00600">
    <property type="entry name" value="AA_TRANSFER_CLASS_3"/>
    <property type="match status" value="1"/>
</dbReference>
<keyword evidence="6" id="KW-0963">Cytoplasm</keyword>
<dbReference type="RefSeq" id="WP_075726016.1">
    <property type="nucleotide sequence ID" value="NZ_CP009245.1"/>
</dbReference>
<dbReference type="InterPro" id="IPR049704">
    <property type="entry name" value="Aminotrans_3_PPA_site"/>
</dbReference>
<feature type="binding site" evidence="6">
    <location>
        <position position="286"/>
    </location>
    <ligand>
        <name>pyridoxal 5'-phosphate</name>
        <dbReference type="ChEBI" id="CHEBI:597326"/>
    </ligand>
</feature>
<keyword evidence="4 6" id="KW-0808">Transferase</keyword>
<dbReference type="InterPro" id="IPR004636">
    <property type="entry name" value="AcOrn/SuccOrn_fam"/>
</dbReference>
<feature type="modified residue" description="N6-(pyridoxal phosphate)lysine" evidence="6">
    <location>
        <position position="257"/>
    </location>
</feature>
<keyword evidence="2 6" id="KW-0032">Aminotransferase</keyword>
<dbReference type="Gene3D" id="3.90.1150.10">
    <property type="entry name" value="Aspartate Aminotransferase, domain 1"/>
    <property type="match status" value="1"/>
</dbReference>
<feature type="binding site" evidence="6">
    <location>
        <begin position="113"/>
        <end position="114"/>
    </location>
    <ligand>
        <name>pyridoxal 5'-phosphate</name>
        <dbReference type="ChEBI" id="CHEBI:597326"/>
    </ligand>
</feature>
<reference evidence="7 8" key="1">
    <citation type="submission" date="2014-08" db="EMBL/GenBank/DDBJ databases">
        <title>Complete genome sequence of Corynebacterium aquilae S-613T(T) (=DSM 44791(T)), isolated from the choana of a healthy golden eagle.</title>
        <authorList>
            <person name="Ruckert C."/>
            <person name="Albersmeier A."/>
            <person name="Winkler A."/>
            <person name="Kalinowski J."/>
        </authorList>
    </citation>
    <scope>NUCLEOTIDE SEQUENCE [LARGE SCALE GENOMIC DNA]</scope>
    <source>
        <strain evidence="7 8">S-613</strain>
    </source>
</reference>
<dbReference type="SUPFAM" id="SSF53383">
    <property type="entry name" value="PLP-dependent transferases"/>
    <property type="match status" value="1"/>
</dbReference>
<dbReference type="NCBIfam" id="NF002874">
    <property type="entry name" value="PRK03244.1"/>
    <property type="match status" value="1"/>
</dbReference>
<organism evidence="7 8">
    <name type="scientific">Corynebacterium aquilae DSM 44791</name>
    <dbReference type="NCBI Taxonomy" id="1431546"/>
    <lineage>
        <taxon>Bacteria</taxon>
        <taxon>Bacillati</taxon>
        <taxon>Actinomycetota</taxon>
        <taxon>Actinomycetes</taxon>
        <taxon>Mycobacteriales</taxon>
        <taxon>Corynebacteriaceae</taxon>
        <taxon>Corynebacterium</taxon>
    </lineage>
</organism>
<comment type="pathway">
    <text evidence="6">Amino-acid biosynthesis; L-arginine biosynthesis; N(2)-acetyl-L-ornithine from L-glutamate: step 4/4.</text>
</comment>
<sequence length="404" mass="42075">MHTTTENPTLLTRWDAVMMNNYGTPALGIVHGHGCYLTDEQGKNYLDMLSGIAVSSLGYGHPALVKAVSDQAESFAHVSNLFAHEPGIAVAEKLAQRFAPGRDDVRVMFCNSGAEANEAAFKLARLTGRGRILAAENGFHGRTMGSLAMTGQPGKREPFAPLPGGVEFYPYGDTKALTELVEQDPDNVAAIILEPIQGETGVIPAPEGFLSEVRSLCDRVGALMIVDEVQTGVGRTGDFYAHAHGDGVLPDVVTMAKGLGAGLPIGAVVACGRAASLFTPGSHGTTFGGNPIATAAAAVVLDIVDDDFIAAVADKGAHLTKLITDIEGVDHVRGRGLMLGVVLKEPIAKDVVARGLRNGIILNAPAENVIRLTPPLVISAAELELAAEKLATAIAEAHSESPAT</sequence>
<evidence type="ECO:0000256" key="4">
    <source>
        <dbReference type="ARBA" id="ARBA00022679"/>
    </source>
</evidence>
<dbReference type="Pfam" id="PF00202">
    <property type="entry name" value="Aminotran_3"/>
    <property type="match status" value="1"/>
</dbReference>
<dbReference type="KEGG" id="caqu:CAQU_05915"/>
<dbReference type="EC" id="2.6.1.11" evidence="6"/>
<dbReference type="PANTHER" id="PTHR11986:SF79">
    <property type="entry name" value="ACETYLORNITHINE AMINOTRANSFERASE, MITOCHONDRIAL"/>
    <property type="match status" value="1"/>
</dbReference>
<dbReference type="UniPathway" id="UPA00068">
    <property type="reaction ID" value="UER00109"/>
</dbReference>
<proteinExistence type="inferred from homology"/>
<dbReference type="HAMAP" id="MF_01107">
    <property type="entry name" value="ArgD_aminotrans_3"/>
    <property type="match status" value="1"/>
</dbReference>
<evidence type="ECO:0000256" key="5">
    <source>
        <dbReference type="ARBA" id="ARBA00022898"/>
    </source>
</evidence>
<feature type="binding site" evidence="6">
    <location>
        <position position="142"/>
    </location>
    <ligand>
        <name>N(2)-acetyl-L-ornithine</name>
        <dbReference type="ChEBI" id="CHEBI:57805"/>
    </ligand>
</feature>
<dbReference type="InterPro" id="IPR015422">
    <property type="entry name" value="PyrdxlP-dep_Trfase_small"/>
</dbReference>
<keyword evidence="3 6" id="KW-0028">Amino-acid biosynthesis</keyword>
<comment type="similarity">
    <text evidence="6">Belongs to the class-III pyridoxal-phosphate-dependent aminotransferase family. ArgD subfamily.</text>
</comment>
<comment type="miscellaneous">
    <text evidence="6">May also have succinyldiaminopimelate aminotransferase activity, thus carrying out the corresponding step in lysine biosynthesis.</text>
</comment>